<keyword evidence="1" id="KW-0677">Repeat</keyword>
<accession>A0A6P5A855</accession>
<keyword evidence="4" id="KW-1185">Reference proteome</keyword>
<proteinExistence type="predicted"/>
<organism evidence="4 5">
    <name type="scientific">Branchiostoma belcheri</name>
    <name type="common">Amphioxus</name>
    <dbReference type="NCBI Taxonomy" id="7741"/>
    <lineage>
        <taxon>Eukaryota</taxon>
        <taxon>Metazoa</taxon>
        <taxon>Chordata</taxon>
        <taxon>Cephalochordata</taxon>
        <taxon>Leptocardii</taxon>
        <taxon>Amphioxiformes</taxon>
        <taxon>Branchiostomatidae</taxon>
        <taxon>Branchiostoma</taxon>
    </lineage>
</organism>
<dbReference type="PANTHER" id="PTHR24198:SF165">
    <property type="entry name" value="ANKYRIN REPEAT-CONTAINING PROTEIN-RELATED"/>
    <property type="match status" value="1"/>
</dbReference>
<dbReference type="KEGG" id="bbel:109486392"/>
<protein>
    <submittedName>
        <fullName evidence="5">Espin-like</fullName>
    </submittedName>
</protein>
<dbReference type="Pfam" id="PF12796">
    <property type="entry name" value="Ank_2"/>
    <property type="match status" value="1"/>
</dbReference>
<dbReference type="RefSeq" id="XP_019645778.1">
    <property type="nucleotide sequence ID" value="XM_019790219.1"/>
</dbReference>
<evidence type="ECO:0000256" key="2">
    <source>
        <dbReference type="ARBA" id="ARBA00023043"/>
    </source>
</evidence>
<evidence type="ECO:0000313" key="5">
    <source>
        <dbReference type="RefSeq" id="XP_019645778.1"/>
    </source>
</evidence>
<dbReference type="SMART" id="SM00248">
    <property type="entry name" value="ANK"/>
    <property type="match status" value="3"/>
</dbReference>
<name>A0A6P5A855_BRABE</name>
<feature type="compositionally biased region" description="Low complexity" evidence="3">
    <location>
        <begin position="289"/>
        <end position="304"/>
    </location>
</feature>
<evidence type="ECO:0000256" key="1">
    <source>
        <dbReference type="ARBA" id="ARBA00022737"/>
    </source>
</evidence>
<dbReference type="InterPro" id="IPR002110">
    <property type="entry name" value="Ankyrin_rpt"/>
</dbReference>
<dbReference type="InterPro" id="IPR036770">
    <property type="entry name" value="Ankyrin_rpt-contain_sf"/>
</dbReference>
<sequence>MSVAAALEKGNYRHLDLLVRAGLNVDTATERGQTPLILCCYIEDESRGQHCAHLLLSRGADVGLADPSRRNALMHACLTGRRRLVELYLQPECVDFDLVAKDKDGNTALHHAVLSGNPDIVRSMTRALGKFHLGTSEPNNLGLTPYGLGRKLGFQECCHVLSEGRQTQPPTHLNMHLYSTHHQTQELVTRDRRVPTEMSERSLHPVSAMSVATRVHLSTPGEPASSAALQVDGERRKHRGRLTSWRMLEQLSPIRSVVLSKSYRKPAVPPPPPSPTSERSTVKRKPSRRSTTSSQSSRKSGSGSPFWRTARESPRGAKKGTRSPSRTAAMASPLLSPKNSFGNSGSQSPTRGSSSAKAGASRAPLRTEEPGKVNRPKLPSPRQSLLAKAEVPSETGSTKTPAGDKPVVTRSGAFELIRTSSVSKGDKVATVFDTKTEHTPAH</sequence>
<gene>
    <name evidence="5" type="primary">LOC109486392</name>
</gene>
<feature type="region of interest" description="Disordered" evidence="3">
    <location>
        <begin position="262"/>
        <end position="410"/>
    </location>
</feature>
<dbReference type="Proteomes" id="UP000515135">
    <property type="component" value="Unplaced"/>
</dbReference>
<dbReference type="PANTHER" id="PTHR24198">
    <property type="entry name" value="ANKYRIN REPEAT AND PROTEIN KINASE DOMAIN-CONTAINING PROTEIN"/>
    <property type="match status" value="1"/>
</dbReference>
<dbReference type="AlphaFoldDB" id="A0A6P5A855"/>
<evidence type="ECO:0000256" key="3">
    <source>
        <dbReference type="SAM" id="MobiDB-lite"/>
    </source>
</evidence>
<dbReference type="GeneID" id="109486392"/>
<dbReference type="SUPFAM" id="SSF48403">
    <property type="entry name" value="Ankyrin repeat"/>
    <property type="match status" value="1"/>
</dbReference>
<keyword evidence="2" id="KW-0040">ANK repeat</keyword>
<dbReference type="Gene3D" id="1.25.40.20">
    <property type="entry name" value="Ankyrin repeat-containing domain"/>
    <property type="match status" value="1"/>
</dbReference>
<reference evidence="5" key="1">
    <citation type="submission" date="2025-08" db="UniProtKB">
        <authorList>
            <consortium name="RefSeq"/>
        </authorList>
    </citation>
    <scope>IDENTIFICATION</scope>
    <source>
        <tissue evidence="5">Gonad</tissue>
    </source>
</reference>
<evidence type="ECO:0000313" key="4">
    <source>
        <dbReference type="Proteomes" id="UP000515135"/>
    </source>
</evidence>
<feature type="compositionally biased region" description="Low complexity" evidence="3">
    <location>
        <begin position="344"/>
        <end position="363"/>
    </location>
</feature>
<dbReference type="OrthoDB" id="5406014at2759"/>